<dbReference type="PANTHER" id="PTHR19353:SF19">
    <property type="entry name" value="DELTA(5) FATTY ACID DESATURASE C-RELATED"/>
    <property type="match status" value="1"/>
</dbReference>
<feature type="domain" description="Fatty acid desaturase" evidence="2">
    <location>
        <begin position="65"/>
        <end position="338"/>
    </location>
</feature>
<proteinExistence type="predicted"/>
<evidence type="ECO:0000259" key="2">
    <source>
        <dbReference type="Pfam" id="PF00487"/>
    </source>
</evidence>
<dbReference type="PIRSF" id="PIRSF015921">
    <property type="entry name" value="FA_sphinglp_des"/>
    <property type="match status" value="1"/>
</dbReference>
<feature type="transmembrane region" description="Helical" evidence="1">
    <location>
        <begin position="232"/>
        <end position="256"/>
    </location>
</feature>
<sequence length="371" mass="43471">MKHLKFSQTVEQEFSKALKRRVNLYFKLNKAHKRANAQMVFKTVAMLLIYTAPLALLNLGVITSPLVTILLYLVSGFGIAGIGMGVMHDANHGAYTKRSWLNRTLSYTLDYLGCSSQMWKLQHNVLHHTYTNIHGHDEDIDAPLFLLRFSPYSKSYKIHRFQHYYVWFFYGILTLYWITVKDFKKAGDYRKMGLIQTKREYRMRLMKLVPVKVFYFTYALIIPMMVAPFSVYWILLGFALMHVLAGILLSVVFQLAHVMPDMQFPQPDEEEKIAENWYTHQLQTTSNFSPKNRFLFWYLGGLTNQIEHHLFPNICHVHYRNISRIVARTARDFQVPYYVNKTFFAAVSGHVKTLRVLGRMKTLQCSIKITQ</sequence>
<dbReference type="InterPro" id="IPR012171">
    <property type="entry name" value="Fatty_acid_desaturase"/>
</dbReference>
<keyword evidence="1" id="KW-1133">Transmembrane helix</keyword>
<dbReference type="GO" id="GO:0016020">
    <property type="term" value="C:membrane"/>
    <property type="evidence" value="ECO:0007669"/>
    <property type="project" value="TreeGrafter"/>
</dbReference>
<organism evidence="3 4">
    <name type="scientific">Taishania pollutisoli</name>
    <dbReference type="NCBI Taxonomy" id="2766479"/>
    <lineage>
        <taxon>Bacteria</taxon>
        <taxon>Pseudomonadati</taxon>
        <taxon>Bacteroidota</taxon>
        <taxon>Flavobacteriia</taxon>
        <taxon>Flavobacteriales</taxon>
        <taxon>Crocinitomicaceae</taxon>
        <taxon>Taishania</taxon>
    </lineage>
</organism>
<dbReference type="EMBL" id="JACVEL010000005">
    <property type="protein sequence ID" value="MBC9812754.1"/>
    <property type="molecule type" value="Genomic_DNA"/>
</dbReference>
<dbReference type="CDD" id="cd03506">
    <property type="entry name" value="Delta6-FADS-like"/>
    <property type="match status" value="1"/>
</dbReference>
<dbReference type="Pfam" id="PF00487">
    <property type="entry name" value="FA_desaturase"/>
    <property type="match status" value="1"/>
</dbReference>
<keyword evidence="1" id="KW-0812">Transmembrane</keyword>
<keyword evidence="4" id="KW-1185">Reference proteome</keyword>
<dbReference type="AlphaFoldDB" id="A0A8J6P6E7"/>
<comment type="caution">
    <text evidence="3">The sequence shown here is derived from an EMBL/GenBank/DDBJ whole genome shotgun (WGS) entry which is preliminary data.</text>
</comment>
<feature type="transmembrane region" description="Helical" evidence="1">
    <location>
        <begin position="69"/>
        <end position="88"/>
    </location>
</feature>
<accession>A0A8J6P6E7</accession>
<feature type="transmembrane region" description="Helical" evidence="1">
    <location>
        <begin position="205"/>
        <end position="226"/>
    </location>
</feature>
<feature type="transmembrane region" description="Helical" evidence="1">
    <location>
        <begin position="164"/>
        <end position="184"/>
    </location>
</feature>
<evidence type="ECO:0000256" key="1">
    <source>
        <dbReference type="SAM" id="Phobius"/>
    </source>
</evidence>
<evidence type="ECO:0000313" key="3">
    <source>
        <dbReference type="EMBL" id="MBC9812754.1"/>
    </source>
</evidence>
<name>A0A8J6P6E7_9FLAO</name>
<protein>
    <submittedName>
        <fullName evidence="3">Acyl-CoA desaturase</fullName>
    </submittedName>
</protein>
<dbReference type="Proteomes" id="UP000652681">
    <property type="component" value="Unassembled WGS sequence"/>
</dbReference>
<gene>
    <name evidence="3" type="ORF">H9Y05_09750</name>
</gene>
<reference evidence="3" key="1">
    <citation type="submission" date="2020-09" db="EMBL/GenBank/DDBJ databases">
        <title>Taishania pollutisoli gen. nov., sp. nov., Isolated from Tetrabromobisphenol A-Contaminated Soil.</title>
        <authorList>
            <person name="Chen Q."/>
        </authorList>
    </citation>
    <scope>NUCLEOTIDE SEQUENCE</scope>
    <source>
        <strain evidence="3">CZZ-1</strain>
    </source>
</reference>
<dbReference type="GO" id="GO:0008610">
    <property type="term" value="P:lipid biosynthetic process"/>
    <property type="evidence" value="ECO:0007669"/>
    <property type="project" value="UniProtKB-ARBA"/>
</dbReference>
<feature type="transmembrane region" description="Helical" evidence="1">
    <location>
        <begin position="39"/>
        <end position="63"/>
    </location>
</feature>
<evidence type="ECO:0000313" key="4">
    <source>
        <dbReference type="Proteomes" id="UP000652681"/>
    </source>
</evidence>
<dbReference type="InterPro" id="IPR005804">
    <property type="entry name" value="FA_desaturase_dom"/>
</dbReference>
<dbReference type="GO" id="GO:0016717">
    <property type="term" value="F:oxidoreductase activity, acting on paired donors, with oxidation of a pair of donors resulting in the reduction of molecular oxygen to two molecules of water"/>
    <property type="evidence" value="ECO:0007669"/>
    <property type="project" value="TreeGrafter"/>
</dbReference>
<dbReference type="PANTHER" id="PTHR19353">
    <property type="entry name" value="FATTY ACID DESATURASE 2"/>
    <property type="match status" value="1"/>
</dbReference>
<keyword evidence="1" id="KW-0472">Membrane</keyword>